<feature type="transmembrane region" description="Helical" evidence="1">
    <location>
        <begin position="20"/>
        <end position="46"/>
    </location>
</feature>
<dbReference type="AlphaFoldDB" id="A0AAD7NQN1"/>
<comment type="caution">
    <text evidence="2">The sequence shown here is derived from an EMBL/GenBank/DDBJ whole genome shotgun (WGS) entry which is preliminary data.</text>
</comment>
<feature type="transmembrane region" description="Helical" evidence="1">
    <location>
        <begin position="83"/>
        <end position="103"/>
    </location>
</feature>
<evidence type="ECO:0000313" key="3">
    <source>
        <dbReference type="Proteomes" id="UP001215280"/>
    </source>
</evidence>
<dbReference type="EMBL" id="JARJLG010000021">
    <property type="protein sequence ID" value="KAJ7771379.1"/>
    <property type="molecule type" value="Genomic_DNA"/>
</dbReference>
<protein>
    <submittedName>
        <fullName evidence="2">Uncharacterized protein</fullName>
    </submittedName>
</protein>
<accession>A0AAD7NQN1</accession>
<gene>
    <name evidence="2" type="ORF">DFH07DRAFT_804156</name>
</gene>
<organism evidence="2 3">
    <name type="scientific">Mycena maculata</name>
    <dbReference type="NCBI Taxonomy" id="230809"/>
    <lineage>
        <taxon>Eukaryota</taxon>
        <taxon>Fungi</taxon>
        <taxon>Dikarya</taxon>
        <taxon>Basidiomycota</taxon>
        <taxon>Agaricomycotina</taxon>
        <taxon>Agaricomycetes</taxon>
        <taxon>Agaricomycetidae</taxon>
        <taxon>Agaricales</taxon>
        <taxon>Marasmiineae</taxon>
        <taxon>Mycenaceae</taxon>
        <taxon>Mycena</taxon>
    </lineage>
</organism>
<dbReference type="Proteomes" id="UP001215280">
    <property type="component" value="Unassembled WGS sequence"/>
</dbReference>
<name>A0AAD7NQN1_9AGAR</name>
<keyword evidence="1" id="KW-0472">Membrane</keyword>
<sequence length="161" mass="18020">MIIEVSTILAPMVLFVNHPIRSVASVVAALFIAHVVSLFVSFFHVFHLTQTSVAILAVSGLIFLITMHHRRDGHLLTQTQEEMVLIFSFGLFWMAMLLGWRALRERGTGSNLRSTSGLESPVDPGVQAVNRQQRPAGIRPVRPYPCGFDDAYCVVEDYTFF</sequence>
<proteinExistence type="predicted"/>
<keyword evidence="3" id="KW-1185">Reference proteome</keyword>
<evidence type="ECO:0000256" key="1">
    <source>
        <dbReference type="SAM" id="Phobius"/>
    </source>
</evidence>
<keyword evidence="1" id="KW-1133">Transmembrane helix</keyword>
<keyword evidence="1" id="KW-0812">Transmembrane</keyword>
<reference evidence="2" key="1">
    <citation type="submission" date="2023-03" db="EMBL/GenBank/DDBJ databases">
        <title>Massive genome expansion in bonnet fungi (Mycena s.s.) driven by repeated elements and novel gene families across ecological guilds.</title>
        <authorList>
            <consortium name="Lawrence Berkeley National Laboratory"/>
            <person name="Harder C.B."/>
            <person name="Miyauchi S."/>
            <person name="Viragh M."/>
            <person name="Kuo A."/>
            <person name="Thoen E."/>
            <person name="Andreopoulos B."/>
            <person name="Lu D."/>
            <person name="Skrede I."/>
            <person name="Drula E."/>
            <person name="Henrissat B."/>
            <person name="Morin E."/>
            <person name="Kohler A."/>
            <person name="Barry K."/>
            <person name="LaButti K."/>
            <person name="Morin E."/>
            <person name="Salamov A."/>
            <person name="Lipzen A."/>
            <person name="Mereny Z."/>
            <person name="Hegedus B."/>
            <person name="Baldrian P."/>
            <person name="Stursova M."/>
            <person name="Weitz H."/>
            <person name="Taylor A."/>
            <person name="Grigoriev I.V."/>
            <person name="Nagy L.G."/>
            <person name="Martin F."/>
            <person name="Kauserud H."/>
        </authorList>
    </citation>
    <scope>NUCLEOTIDE SEQUENCE</scope>
    <source>
        <strain evidence="2">CBHHK188m</strain>
    </source>
</reference>
<feature type="transmembrane region" description="Helical" evidence="1">
    <location>
        <begin position="53"/>
        <end position="71"/>
    </location>
</feature>
<evidence type="ECO:0000313" key="2">
    <source>
        <dbReference type="EMBL" id="KAJ7771379.1"/>
    </source>
</evidence>